<feature type="transmembrane region" description="Helical" evidence="7">
    <location>
        <begin position="23"/>
        <end position="49"/>
    </location>
</feature>
<reference evidence="8 9" key="1">
    <citation type="journal article" date="2015" name="Int. J. Syst. Evol. Microbiol.">
        <title>Aestuariivita atlantica sp. nov., isolated from deep sea sediment of the Atlantic Ocean.</title>
        <authorList>
            <person name="Li G."/>
            <person name="Lai Q."/>
            <person name="Du Y."/>
            <person name="Liu X."/>
            <person name="Sun F."/>
            <person name="Shao Z."/>
        </authorList>
    </citation>
    <scope>NUCLEOTIDE SEQUENCE [LARGE SCALE GENOMIC DNA]</scope>
    <source>
        <strain evidence="8 9">22II-S11-z3</strain>
    </source>
</reference>
<name>A0A0L1JJ88_9RHOB</name>
<evidence type="ECO:0000256" key="4">
    <source>
        <dbReference type="ARBA" id="ARBA00022989"/>
    </source>
</evidence>
<keyword evidence="5 7" id="KW-0472">Membrane</keyword>
<evidence type="ECO:0000256" key="6">
    <source>
        <dbReference type="SAM" id="MobiDB-lite"/>
    </source>
</evidence>
<evidence type="ECO:0000256" key="1">
    <source>
        <dbReference type="ARBA" id="ARBA00004141"/>
    </source>
</evidence>
<dbReference type="Pfam" id="PF04610">
    <property type="entry name" value="TrbL"/>
    <property type="match status" value="1"/>
</dbReference>
<dbReference type="AlphaFoldDB" id="A0A0L1JJ88"/>
<feature type="transmembrane region" description="Helical" evidence="7">
    <location>
        <begin position="192"/>
        <end position="225"/>
    </location>
</feature>
<dbReference type="OrthoDB" id="7819992at2"/>
<feature type="compositionally biased region" description="Low complexity" evidence="6">
    <location>
        <begin position="327"/>
        <end position="342"/>
    </location>
</feature>
<comment type="similarity">
    <text evidence="2">Belongs to the TrbL/VirB6 family.</text>
</comment>
<keyword evidence="4 7" id="KW-1133">Transmembrane helix</keyword>
<evidence type="ECO:0000256" key="5">
    <source>
        <dbReference type="ARBA" id="ARBA00023136"/>
    </source>
</evidence>
<keyword evidence="9" id="KW-1185">Reference proteome</keyword>
<dbReference type="Proteomes" id="UP000036938">
    <property type="component" value="Unassembled WGS sequence"/>
</dbReference>
<feature type="transmembrane region" description="Helical" evidence="7">
    <location>
        <begin position="168"/>
        <end position="186"/>
    </location>
</feature>
<feature type="region of interest" description="Disordered" evidence="6">
    <location>
        <begin position="321"/>
        <end position="364"/>
    </location>
</feature>
<evidence type="ECO:0000256" key="7">
    <source>
        <dbReference type="SAM" id="Phobius"/>
    </source>
</evidence>
<dbReference type="EMBL" id="AQQZ01000028">
    <property type="protein sequence ID" value="KNG91835.1"/>
    <property type="molecule type" value="Genomic_DNA"/>
</dbReference>
<feature type="transmembrane region" description="Helical" evidence="7">
    <location>
        <begin position="263"/>
        <end position="283"/>
    </location>
</feature>
<evidence type="ECO:0000256" key="3">
    <source>
        <dbReference type="ARBA" id="ARBA00022692"/>
    </source>
</evidence>
<proteinExistence type="inferred from homology"/>
<dbReference type="InterPro" id="IPR007688">
    <property type="entry name" value="Conjugal_tfr_TrbL/VirB6"/>
</dbReference>
<feature type="transmembrane region" description="Helical" evidence="7">
    <location>
        <begin position="61"/>
        <end position="79"/>
    </location>
</feature>
<dbReference type="RefSeq" id="WP_050532799.1">
    <property type="nucleotide sequence ID" value="NZ_AQQZ01000028.1"/>
</dbReference>
<dbReference type="PATRIC" id="fig|1317121.7.peg.1906"/>
<evidence type="ECO:0000256" key="2">
    <source>
        <dbReference type="ARBA" id="ARBA00007802"/>
    </source>
</evidence>
<comment type="caution">
    <text evidence="8">The sequence shown here is derived from an EMBL/GenBank/DDBJ whole genome shotgun (WGS) entry which is preliminary data.</text>
</comment>
<sequence length="364" mass="37753">MSIVTFFVETADGYLEDAAETQFGAVASTVGSILLVSITLLVILVIINMAFQVRSMDGRTAFWLAVKLILVGVFATNWIQFNAFSTAVLTGIDSIAGALVASVGGGTPGPSGTFAEAFDGIIAEFSEYLNTIGDGMHWMAGAVMGVVGTVLLSLLGGLAAFFLIAARLMIALLVGIAPIMIFLTLFDVTKDYFARWLSALISFGIYPVVIAGVFATIIGVSNALIAELGDPDSASTIGAVVPFFMMIFMAKGFIIATPFLVRAISGNIVVPALSGGLAGAYVFGRAASGSQQAYNRYNVGTASAIEYAALRGRHLIGLQSMPSRGGPSVPANNSAPSNPVPATTGTAARMEAQKARAQRLADAK</sequence>
<feature type="transmembrane region" description="Helical" evidence="7">
    <location>
        <begin position="138"/>
        <end position="161"/>
    </location>
</feature>
<keyword evidence="3 7" id="KW-0812">Transmembrane</keyword>
<accession>A0A0L1JJ88</accession>
<organism evidence="8 9">
    <name type="scientific">Pseudaestuariivita atlantica</name>
    <dbReference type="NCBI Taxonomy" id="1317121"/>
    <lineage>
        <taxon>Bacteria</taxon>
        <taxon>Pseudomonadati</taxon>
        <taxon>Pseudomonadota</taxon>
        <taxon>Alphaproteobacteria</taxon>
        <taxon>Rhodobacterales</taxon>
        <taxon>Paracoccaceae</taxon>
        <taxon>Pseudaestuariivita</taxon>
    </lineage>
</organism>
<dbReference type="GO" id="GO:0030255">
    <property type="term" value="P:protein secretion by the type IV secretion system"/>
    <property type="evidence" value="ECO:0007669"/>
    <property type="project" value="InterPro"/>
</dbReference>
<feature type="transmembrane region" description="Helical" evidence="7">
    <location>
        <begin position="237"/>
        <end position="257"/>
    </location>
</feature>
<evidence type="ECO:0000313" key="8">
    <source>
        <dbReference type="EMBL" id="KNG91835.1"/>
    </source>
</evidence>
<feature type="compositionally biased region" description="Basic and acidic residues" evidence="6">
    <location>
        <begin position="351"/>
        <end position="364"/>
    </location>
</feature>
<dbReference type="STRING" id="1317121.ATO11_20655"/>
<dbReference type="GO" id="GO:0016020">
    <property type="term" value="C:membrane"/>
    <property type="evidence" value="ECO:0007669"/>
    <property type="project" value="UniProtKB-SubCell"/>
</dbReference>
<gene>
    <name evidence="8" type="ORF">ATO11_20655</name>
</gene>
<evidence type="ECO:0000313" key="9">
    <source>
        <dbReference type="Proteomes" id="UP000036938"/>
    </source>
</evidence>
<comment type="subcellular location">
    <subcellularLocation>
        <location evidence="1">Membrane</location>
        <topology evidence="1">Multi-pass membrane protein</topology>
    </subcellularLocation>
</comment>
<protein>
    <submittedName>
        <fullName evidence="8">Conjugal transfer protein TrbL</fullName>
    </submittedName>
</protein>